<evidence type="ECO:0000256" key="2">
    <source>
        <dbReference type="SAM" id="MobiDB-lite"/>
    </source>
</evidence>
<comment type="caution">
    <text evidence="3">The sequence shown here is derived from an EMBL/GenBank/DDBJ whole genome shotgun (WGS) entry which is preliminary data.</text>
</comment>
<keyword evidence="4" id="KW-1185">Reference proteome</keyword>
<dbReference type="Proteomes" id="UP000570823">
    <property type="component" value="Unassembled WGS sequence"/>
</dbReference>
<dbReference type="AlphaFoldDB" id="A0A7K4HMI5"/>
<evidence type="ECO:0000313" key="3">
    <source>
        <dbReference type="EMBL" id="NVO66476.1"/>
    </source>
</evidence>
<accession>A0A7K4HMI5</accession>
<feature type="compositionally biased region" description="Basic and acidic residues" evidence="2">
    <location>
        <begin position="1"/>
        <end position="15"/>
    </location>
</feature>
<organism evidence="3 4">
    <name type="scientific">Methanofollis tationis</name>
    <dbReference type="NCBI Taxonomy" id="81417"/>
    <lineage>
        <taxon>Archaea</taxon>
        <taxon>Methanobacteriati</taxon>
        <taxon>Methanobacteriota</taxon>
        <taxon>Stenosarchaea group</taxon>
        <taxon>Methanomicrobia</taxon>
        <taxon>Methanomicrobiales</taxon>
        <taxon>Methanomicrobiaceae</taxon>
        <taxon>Methanofollis</taxon>
    </lineage>
</organism>
<dbReference type="RefSeq" id="WP_176788169.1">
    <property type="nucleotide sequence ID" value="NZ_JABXWR010000001.1"/>
</dbReference>
<evidence type="ECO:0000313" key="4">
    <source>
        <dbReference type="Proteomes" id="UP000570823"/>
    </source>
</evidence>
<proteinExistence type="predicted"/>
<evidence type="ECO:0000256" key="1">
    <source>
        <dbReference type="SAM" id="Coils"/>
    </source>
</evidence>
<dbReference type="OrthoDB" id="116385at2157"/>
<dbReference type="EMBL" id="JABXWR010000001">
    <property type="protein sequence ID" value="NVO66476.1"/>
    <property type="molecule type" value="Genomic_DNA"/>
</dbReference>
<sequence length="106" mass="11712">MTDEKGHYEKGRWVLDPEPVEEESASGAENEAPEEEQSAPQVEELAREASKSVKKAIDDVVVLGRNLFGTKEGREHIEKKARAAGAELERAINEVAEAAKKTIKNR</sequence>
<feature type="coiled-coil region" evidence="1">
    <location>
        <begin position="74"/>
        <end position="101"/>
    </location>
</feature>
<gene>
    <name evidence="3" type="ORF">HWN36_03915</name>
</gene>
<name>A0A7K4HMI5_9EURY</name>
<feature type="region of interest" description="Disordered" evidence="2">
    <location>
        <begin position="1"/>
        <end position="47"/>
    </location>
</feature>
<keyword evidence="1" id="KW-0175">Coiled coil</keyword>
<reference evidence="3 4" key="1">
    <citation type="submission" date="2020-06" db="EMBL/GenBank/DDBJ databases">
        <title>Methanofollis fontis sp. nov., a methanogen isolated from marine sediments near a cold seep at Four-Way Closure Ridge offshore southwestern Taiwan.</title>
        <authorList>
            <person name="Chen S.-C."/>
            <person name="Teng N.-H."/>
            <person name="Lin Y.-S."/>
            <person name="Lai M.-C."/>
            <person name="Chen H.-H."/>
            <person name="Wang C.-C."/>
        </authorList>
    </citation>
    <scope>NUCLEOTIDE SEQUENCE [LARGE SCALE GENOMIC DNA]</scope>
    <source>
        <strain evidence="3 4">DSM 2702</strain>
    </source>
</reference>
<protein>
    <submittedName>
        <fullName evidence="3">Uncharacterized protein</fullName>
    </submittedName>
</protein>